<comment type="similarity">
    <text evidence="1">Belongs to the glycosyltransferase 2 family. WaaE/KdtX subfamily.</text>
</comment>
<protein>
    <submittedName>
        <fullName evidence="3">SPBc2 prophage-derived glycosyltransferase SunS</fullName>
        <ecNumber evidence="3">2.4.1.-</ecNumber>
    </submittedName>
</protein>
<evidence type="ECO:0000256" key="1">
    <source>
        <dbReference type="ARBA" id="ARBA00038494"/>
    </source>
</evidence>
<dbReference type="InterPro" id="IPR001173">
    <property type="entry name" value="Glyco_trans_2-like"/>
</dbReference>
<evidence type="ECO:0000259" key="2">
    <source>
        <dbReference type="Pfam" id="PF00535"/>
    </source>
</evidence>
<dbReference type="AlphaFoldDB" id="A0A3P4B4I1"/>
<dbReference type="CDD" id="cd02511">
    <property type="entry name" value="Beta4Glucosyltransferase"/>
    <property type="match status" value="1"/>
</dbReference>
<dbReference type="OrthoDB" id="9815923at2"/>
<keyword evidence="4" id="KW-1185">Reference proteome</keyword>
<dbReference type="Gene3D" id="3.90.550.10">
    <property type="entry name" value="Spore Coat Polysaccharide Biosynthesis Protein SpsA, Chain A"/>
    <property type="match status" value="1"/>
</dbReference>
<dbReference type="Pfam" id="PF00535">
    <property type="entry name" value="Glycos_transf_2"/>
    <property type="match status" value="1"/>
</dbReference>
<evidence type="ECO:0000313" key="3">
    <source>
        <dbReference type="EMBL" id="VCU71207.1"/>
    </source>
</evidence>
<accession>A0A3P4B4I1</accession>
<dbReference type="Proteomes" id="UP000277294">
    <property type="component" value="Unassembled WGS sequence"/>
</dbReference>
<dbReference type="SUPFAM" id="SSF53448">
    <property type="entry name" value="Nucleotide-diphospho-sugar transferases"/>
    <property type="match status" value="1"/>
</dbReference>
<feature type="domain" description="Glycosyltransferase 2-like" evidence="2">
    <location>
        <begin position="4"/>
        <end position="137"/>
    </location>
</feature>
<dbReference type="GO" id="GO:0016757">
    <property type="term" value="F:glycosyltransferase activity"/>
    <property type="evidence" value="ECO:0007669"/>
    <property type="project" value="UniProtKB-KW"/>
</dbReference>
<dbReference type="EMBL" id="UWPJ01000025">
    <property type="protein sequence ID" value="VCU71207.1"/>
    <property type="molecule type" value="Genomic_DNA"/>
</dbReference>
<dbReference type="EC" id="2.4.1.-" evidence="3"/>
<keyword evidence="3" id="KW-0808">Transferase</keyword>
<organism evidence="3 4">
    <name type="scientific">Pigmentiphaga humi</name>
    <dbReference type="NCBI Taxonomy" id="2478468"/>
    <lineage>
        <taxon>Bacteria</taxon>
        <taxon>Pseudomonadati</taxon>
        <taxon>Pseudomonadota</taxon>
        <taxon>Betaproteobacteria</taxon>
        <taxon>Burkholderiales</taxon>
        <taxon>Alcaligenaceae</taxon>
        <taxon>Pigmentiphaga</taxon>
    </lineage>
</organism>
<dbReference type="PANTHER" id="PTHR43630:SF2">
    <property type="entry name" value="GLYCOSYLTRANSFERASE"/>
    <property type="match status" value="1"/>
</dbReference>
<dbReference type="RefSeq" id="WP_124080661.1">
    <property type="nucleotide sequence ID" value="NZ_UWPJ01000025.1"/>
</dbReference>
<dbReference type="PANTHER" id="PTHR43630">
    <property type="entry name" value="POLY-BETA-1,6-N-ACETYL-D-GLUCOSAMINE SYNTHASE"/>
    <property type="match status" value="1"/>
</dbReference>
<dbReference type="InterPro" id="IPR029044">
    <property type="entry name" value="Nucleotide-diphossugar_trans"/>
</dbReference>
<evidence type="ECO:0000313" key="4">
    <source>
        <dbReference type="Proteomes" id="UP000277294"/>
    </source>
</evidence>
<proteinExistence type="inferred from homology"/>
<keyword evidence="3" id="KW-0328">Glycosyltransferase</keyword>
<sequence>MRLSVIVITRNEAHNIAACLESVRFADEVIVVDSGSTDGTVDIAGSFGARVTAAPDWPGFGPQKNRALALATGDWVLSLDADERVTPELAAAIAQVLRDPRHDAYDMPRLSSFCGRFIRHSGWWPDRVLRLFRRGTARFSDDQVHEKVLPDGSVGQLAPHLLHYTYPDLDTAIAKMNRYSADSAQTLHARGKRASIGTAIGHGLWTFIRIYLIKRGFLDGRHGFLLATTAAAGSFYRYAKLSLK</sequence>
<gene>
    <name evidence="3" type="primary">sunS</name>
    <name evidence="3" type="ORF">PIGHUM_03288</name>
</gene>
<reference evidence="3 4" key="1">
    <citation type="submission" date="2018-10" db="EMBL/GenBank/DDBJ databases">
        <authorList>
            <person name="Criscuolo A."/>
        </authorList>
    </citation>
    <scope>NUCLEOTIDE SEQUENCE [LARGE SCALE GENOMIC DNA]</scope>
    <source>
        <strain evidence="3">DnA1</strain>
    </source>
</reference>
<name>A0A3P4B4I1_9BURK</name>